<organism evidence="1 2">
    <name type="scientific">Pectobacterium odoriferum</name>
    <dbReference type="NCBI Taxonomy" id="78398"/>
    <lineage>
        <taxon>Bacteria</taxon>
        <taxon>Pseudomonadati</taxon>
        <taxon>Pseudomonadota</taxon>
        <taxon>Gammaproteobacteria</taxon>
        <taxon>Enterobacterales</taxon>
        <taxon>Pectobacteriaceae</taxon>
        <taxon>Pectobacterium</taxon>
    </lineage>
</organism>
<reference evidence="1 2" key="1">
    <citation type="submission" date="2017-01" db="EMBL/GenBank/DDBJ databases">
        <title>Comparative Genomics of 38 Pectobacterium strains comprising three species revealed the characteristics of Pectobacterium carotovorum.</title>
        <authorList>
            <person name="Xie H."/>
            <person name="Ma Y."/>
            <person name="Li X."/>
        </authorList>
    </citation>
    <scope>NUCLEOTIDE SEQUENCE [LARGE SCALE GENOMIC DNA]</scope>
    <source>
        <strain evidence="1 2">Q142</strain>
    </source>
</reference>
<protein>
    <recommendedName>
        <fullName evidence="3">Adhesin</fullName>
    </recommendedName>
</protein>
<evidence type="ECO:0000313" key="1">
    <source>
        <dbReference type="EMBL" id="POE25902.1"/>
    </source>
</evidence>
<proteinExistence type="predicted"/>
<dbReference type="RefSeq" id="WP_044209367.1">
    <property type="nucleotide sequence ID" value="NZ_JQOF01000050.1"/>
</dbReference>
<accession>A0ABD6VQA9</accession>
<dbReference type="AlphaFoldDB" id="A0ABD6VQA9"/>
<comment type="caution">
    <text evidence="1">The sequence shown here is derived from an EMBL/GenBank/DDBJ whole genome shotgun (WGS) entry which is preliminary data.</text>
</comment>
<dbReference type="Proteomes" id="UP000237274">
    <property type="component" value="Unassembled WGS sequence"/>
</dbReference>
<gene>
    <name evidence="1" type="ORF">BV926_14525</name>
</gene>
<evidence type="ECO:0008006" key="3">
    <source>
        <dbReference type="Google" id="ProtNLM"/>
    </source>
</evidence>
<name>A0ABD6VQA9_9GAMM</name>
<dbReference type="EMBL" id="MTAO01000009">
    <property type="protein sequence ID" value="POE25902.1"/>
    <property type="molecule type" value="Genomic_DNA"/>
</dbReference>
<sequence length="150" mass="16857">MKKFVIFLSFCIFIIMFAAVFLPFRPTITVKNESSERLYLHFDEIKHDVEPTPEEVDRIVKSKSDIVEPGATFKLTTSFSSLMISGIELNIGWLTGGKYSYNAIGGGGQNFIITSKQGECSFSLTVRDGYNNYVLNSQKGRFCTMKLSPL</sequence>
<evidence type="ECO:0000313" key="2">
    <source>
        <dbReference type="Proteomes" id="UP000237274"/>
    </source>
</evidence>